<evidence type="ECO:0000313" key="2">
    <source>
        <dbReference type="EMBL" id="OUC80427.1"/>
    </source>
</evidence>
<dbReference type="Proteomes" id="UP000194632">
    <property type="component" value="Unassembled WGS sequence"/>
</dbReference>
<dbReference type="InterPro" id="IPR019595">
    <property type="entry name" value="DUF2470"/>
</dbReference>
<dbReference type="RefSeq" id="WP_086534119.1">
    <property type="nucleotide sequence ID" value="NZ_JBLKRZ010000001.1"/>
</dbReference>
<comment type="caution">
    <text evidence="2">The sequence shown here is derived from an EMBL/GenBank/DDBJ whole genome shotgun (WGS) entry which is preliminary data.</text>
</comment>
<dbReference type="SUPFAM" id="SSF50475">
    <property type="entry name" value="FMN-binding split barrel"/>
    <property type="match status" value="1"/>
</dbReference>
<dbReference type="OrthoDB" id="5116982at2"/>
<feature type="domain" description="DUF2470" evidence="1">
    <location>
        <begin position="19"/>
        <end position="92"/>
    </location>
</feature>
<dbReference type="Gene3D" id="3.20.180.10">
    <property type="entry name" value="PNP-oxidase-like"/>
    <property type="match status" value="1"/>
</dbReference>
<proteinExistence type="predicted"/>
<organism evidence="2 3">
    <name type="scientific">Gordonia lacunae</name>
    <dbReference type="NCBI Taxonomy" id="417102"/>
    <lineage>
        <taxon>Bacteria</taxon>
        <taxon>Bacillati</taxon>
        <taxon>Actinomycetota</taxon>
        <taxon>Actinomycetes</taxon>
        <taxon>Mycobacteriales</taxon>
        <taxon>Gordoniaceae</taxon>
        <taxon>Gordonia</taxon>
    </lineage>
</organism>
<protein>
    <recommendedName>
        <fullName evidence="1">DUF2470 domain-containing protein</fullName>
    </recommendedName>
</protein>
<evidence type="ECO:0000313" key="3">
    <source>
        <dbReference type="Proteomes" id="UP000194632"/>
    </source>
</evidence>
<dbReference type="STRING" id="417102.CA982_04390"/>
<name>A0A243QGD2_9ACTN</name>
<accession>A0A243QGD2</accession>
<dbReference type="AlphaFoldDB" id="A0A243QGD2"/>
<dbReference type="Pfam" id="PF10615">
    <property type="entry name" value="DUF2470"/>
    <property type="match status" value="1"/>
</dbReference>
<sequence>MTDDNSSGPAQFAPDVVAAVLAHMNDDHAEDSLLICRTLGDRPDATSAVMAGFDAEAATFDVSVPDGVVVVRLAWDRPVRDRSDVRVAVVAMFRAAQEQAGRITR</sequence>
<dbReference type="EMBL" id="NGFO01000003">
    <property type="protein sequence ID" value="OUC80427.1"/>
    <property type="molecule type" value="Genomic_DNA"/>
</dbReference>
<evidence type="ECO:0000259" key="1">
    <source>
        <dbReference type="Pfam" id="PF10615"/>
    </source>
</evidence>
<keyword evidence="3" id="KW-1185">Reference proteome</keyword>
<reference evidence="2 3" key="1">
    <citation type="submission" date="2017-05" db="EMBL/GenBank/DDBJ databases">
        <title>Biotechnological potential of actinobacteria isolated from South African environments.</title>
        <authorList>
            <person name="Le Roes-Hill M."/>
            <person name="Prins A."/>
            <person name="Durrell K.A."/>
        </authorList>
    </citation>
    <scope>NUCLEOTIDE SEQUENCE [LARGE SCALE GENOMIC DNA]</scope>
    <source>
        <strain evidence="2">BS2</strain>
    </source>
</reference>
<dbReference type="InterPro" id="IPR037119">
    <property type="entry name" value="Haem_oxidase_HugZ-like_sf"/>
</dbReference>
<gene>
    <name evidence="2" type="ORF">CA982_04390</name>
</gene>